<keyword evidence="2" id="KW-1185">Reference proteome</keyword>
<evidence type="ECO:0000313" key="1">
    <source>
        <dbReference type="EMBL" id="MDV0447017.1"/>
    </source>
</evidence>
<dbReference type="Proteomes" id="UP001271789">
    <property type="component" value="Unassembled WGS sequence"/>
</dbReference>
<accession>A0AAE4MJZ2</accession>
<comment type="caution">
    <text evidence="1">The sequence shown here is derived from an EMBL/GenBank/DDBJ whole genome shotgun (WGS) entry which is preliminary data.</text>
</comment>
<organism evidence="1 2">
    <name type="scientific">Methanolapillus africanus</name>
    <dbReference type="NCBI Taxonomy" id="3028297"/>
    <lineage>
        <taxon>Archaea</taxon>
        <taxon>Methanobacteriati</taxon>
        <taxon>Methanobacteriota</taxon>
        <taxon>Stenosarchaea group</taxon>
        <taxon>Methanomicrobia</taxon>
        <taxon>Methanosarcinales</taxon>
        <taxon>Methanosarcinaceae</taxon>
        <taxon>Methanolapillus</taxon>
    </lineage>
</organism>
<evidence type="ECO:0000313" key="2">
    <source>
        <dbReference type="Proteomes" id="UP001271789"/>
    </source>
</evidence>
<dbReference type="SUPFAM" id="SSF53659">
    <property type="entry name" value="Isocitrate/Isopropylmalate dehydrogenase-like"/>
    <property type="match status" value="1"/>
</dbReference>
<sequence>MKQTDSFFPSLAGSQSASGCGCSAVLLPKPGDDFEKQREAYRQMKQKNDAEKVFRLSVFLTEKEKLIFLAPAGPDENETEEDLLFCAKSGIAVMERLQLDPKIGIISGGREGDFGRDPRVDKTLTDAKNIQKRLEEEGIASKNYTILIEDAVKEANLLIVPNSLSGELILKTVTGIGAGREIGNILLFKRKNAAKADLKTVYIEQLTEKADPKDAEILKKAFCGNES</sequence>
<reference evidence="1" key="1">
    <citation type="submission" date="2023-06" db="EMBL/GenBank/DDBJ databases">
        <title>Genome sequence of Methanosarcinaceae archaeon Ag5.</title>
        <authorList>
            <person name="Protasov E."/>
            <person name="Platt K."/>
            <person name="Poehlein A."/>
            <person name="Daniel R."/>
            <person name="Brune A."/>
        </authorList>
    </citation>
    <scope>NUCLEOTIDE SEQUENCE</scope>
    <source>
        <strain evidence="1">Ag5</strain>
    </source>
</reference>
<protein>
    <submittedName>
        <fullName evidence="1">Uncharacterized protein</fullName>
    </submittedName>
</protein>
<dbReference type="EMBL" id="JAWDKD010000018">
    <property type="protein sequence ID" value="MDV0447017.1"/>
    <property type="molecule type" value="Genomic_DNA"/>
</dbReference>
<gene>
    <name evidence="1" type="ORF">MsAg5_08860</name>
</gene>
<proteinExistence type="predicted"/>
<name>A0AAE4MJZ2_9EURY</name>
<dbReference type="AlphaFoldDB" id="A0AAE4MJZ2"/>
<dbReference type="RefSeq" id="WP_338099429.1">
    <property type="nucleotide sequence ID" value="NZ_JAWDKD010000018.1"/>
</dbReference>
<dbReference type="PROSITE" id="PS51257">
    <property type="entry name" value="PROKAR_LIPOPROTEIN"/>
    <property type="match status" value="1"/>
</dbReference>